<dbReference type="Proteomes" id="UP000288168">
    <property type="component" value="Unassembled WGS sequence"/>
</dbReference>
<protein>
    <submittedName>
        <fullName evidence="1">Uncharacterized protein</fullName>
    </submittedName>
</protein>
<accession>A0A428PPG3</accession>
<gene>
    <name evidence="1" type="ORF">CEP54_009613</name>
</gene>
<evidence type="ECO:0000313" key="1">
    <source>
        <dbReference type="EMBL" id="RSL54915.1"/>
    </source>
</evidence>
<organism evidence="1 2">
    <name type="scientific">Fusarium duplospermum</name>
    <dbReference type="NCBI Taxonomy" id="1325734"/>
    <lineage>
        <taxon>Eukaryota</taxon>
        <taxon>Fungi</taxon>
        <taxon>Dikarya</taxon>
        <taxon>Ascomycota</taxon>
        <taxon>Pezizomycotina</taxon>
        <taxon>Sordariomycetes</taxon>
        <taxon>Hypocreomycetidae</taxon>
        <taxon>Hypocreales</taxon>
        <taxon>Nectriaceae</taxon>
        <taxon>Fusarium</taxon>
        <taxon>Fusarium solani species complex</taxon>
    </lineage>
</organism>
<sequence length="162" mass="18747">MDPFNKLSSELCVQILISLRSRRSILRLAQASPAMLHQFLVSKAYISRMLVALDFDDEMMQDAMGIILLPTHDNRGDYSKLLRHHYVRWSENRLPNPLKTHDASLIDQVHRLQALLLLFIEDYLTKATAIFPPREQSYRPEIQRQPAYRCGKEATPNSISTI</sequence>
<name>A0A428PPG3_9HYPO</name>
<reference evidence="1 2" key="1">
    <citation type="submission" date="2017-06" db="EMBL/GenBank/DDBJ databases">
        <title>Comparative genomic analysis of Ambrosia Fusariam Clade fungi.</title>
        <authorList>
            <person name="Stajich J.E."/>
            <person name="Carrillo J."/>
            <person name="Kijimoto T."/>
            <person name="Eskalen A."/>
            <person name="O'Donnell K."/>
            <person name="Kasson M."/>
        </authorList>
    </citation>
    <scope>NUCLEOTIDE SEQUENCE [LARGE SCALE GENOMIC DNA]</scope>
    <source>
        <strain evidence="1 2">NRRL62584</strain>
    </source>
</reference>
<dbReference type="EMBL" id="NKCI01000106">
    <property type="protein sequence ID" value="RSL54915.1"/>
    <property type="molecule type" value="Genomic_DNA"/>
</dbReference>
<keyword evidence="2" id="KW-1185">Reference proteome</keyword>
<evidence type="ECO:0000313" key="2">
    <source>
        <dbReference type="Proteomes" id="UP000288168"/>
    </source>
</evidence>
<proteinExistence type="predicted"/>
<dbReference type="OrthoDB" id="4636359at2759"/>
<comment type="caution">
    <text evidence="1">The sequence shown here is derived from an EMBL/GenBank/DDBJ whole genome shotgun (WGS) entry which is preliminary data.</text>
</comment>
<dbReference type="AlphaFoldDB" id="A0A428PPG3"/>